<reference evidence="2 3" key="1">
    <citation type="submission" date="2020-01" db="EMBL/GenBank/DDBJ databases">
        <title>The draft genome sequence of Corallococcus exiguus DSM 14696.</title>
        <authorList>
            <person name="Zhang X."/>
            <person name="Zhu H."/>
        </authorList>
    </citation>
    <scope>NUCLEOTIDE SEQUENCE [LARGE SCALE GENOMIC DNA]</scope>
    <source>
        <strain evidence="2 3">DSM 14696</strain>
    </source>
</reference>
<evidence type="ECO:0000259" key="1">
    <source>
        <dbReference type="Pfam" id="PF22549"/>
    </source>
</evidence>
<accession>A0A7X4YFF4</accession>
<evidence type="ECO:0000313" key="3">
    <source>
        <dbReference type="Proteomes" id="UP000537825"/>
    </source>
</evidence>
<sequence length="396" mass="44372">MKEGGKSAVRRLPLTGLRLAPSQVWGSIRLVPVLRDDIPGDLRITRRSYDEDVSVVSLQGGLMEPGLHYVSYVPHGLVVDWDDKGAAVTPETRLRKPEAKEGKSLKHGPFSSTRVLHRMVHREDKNRLRLLPMHLTMEGFLALYFGGPQVAWSEYSQEALSQGLNPRSEWTSSGWASAAFAEALRIFELHERQVGVLIFQADALLSCAIVSHPEDYRALHRALLEDFYGDLLVQYGFLGDVPVLGTGVEDASVNSMRDLRAAIERMRADWADFMGFMAEGIIGAEVITSPLYEAGPFHLQRFITGLSPSEENHMGEAILRGDGTVEYLKTYRLSAAQTRRAYLLKQLAQGGWSLERTAEHLKTTRDELIVRLRNAGFGYLLKEHVLKAAETRHARR</sequence>
<organism evidence="2 3">
    <name type="scientific">Corallococcus exiguus</name>
    <dbReference type="NCBI Taxonomy" id="83462"/>
    <lineage>
        <taxon>Bacteria</taxon>
        <taxon>Pseudomonadati</taxon>
        <taxon>Myxococcota</taxon>
        <taxon>Myxococcia</taxon>
        <taxon>Myxococcales</taxon>
        <taxon>Cystobacterineae</taxon>
        <taxon>Myxococcaceae</taxon>
        <taxon>Corallococcus</taxon>
    </lineage>
</organism>
<name>A0A7X4YFF4_9BACT</name>
<evidence type="ECO:0000313" key="2">
    <source>
        <dbReference type="EMBL" id="NBC44448.1"/>
    </source>
</evidence>
<dbReference type="EMBL" id="JAAAPK010000010">
    <property type="protein sequence ID" value="NBC44448.1"/>
    <property type="molecule type" value="Genomic_DNA"/>
</dbReference>
<dbReference type="Pfam" id="PF22549">
    <property type="entry name" value="ARPP-2"/>
    <property type="match status" value="1"/>
</dbReference>
<comment type="caution">
    <text evidence="2">The sequence shown here is derived from an EMBL/GenBank/DDBJ whole genome shotgun (WGS) entry which is preliminary data.</text>
</comment>
<dbReference type="InterPro" id="IPR054346">
    <property type="entry name" value="ARPP-2"/>
</dbReference>
<dbReference type="AlphaFoldDB" id="A0A7X4YFF4"/>
<gene>
    <name evidence="2" type="ORF">GTZ93_32060</name>
</gene>
<keyword evidence="3" id="KW-1185">Reference proteome</keyword>
<dbReference type="Proteomes" id="UP000537825">
    <property type="component" value="Unassembled WGS sequence"/>
</dbReference>
<protein>
    <recommendedName>
        <fullName evidence="1">ARG and Rhodanese-Phosphatase-superfamily-associated domain-containing protein</fullName>
    </recommendedName>
</protein>
<proteinExistence type="predicted"/>
<dbReference type="RefSeq" id="WP_139918643.1">
    <property type="nucleotide sequence ID" value="NZ_CBCSLE010000001.1"/>
</dbReference>
<feature type="domain" description="ARG and Rhodanese-Phosphatase-superfamily-associated" evidence="1">
    <location>
        <begin position="13"/>
        <end position="294"/>
    </location>
</feature>